<comment type="similarity">
    <text evidence="8">Belongs to the eukaryotic/archaeal RNase P protein component 4 family.</text>
</comment>
<evidence type="ECO:0000256" key="2">
    <source>
        <dbReference type="ARBA" id="ARBA00022694"/>
    </source>
</evidence>
<comment type="function">
    <text evidence="8">Part of ribonuclease P, a protein complex that generates mature tRNA molecules by cleaving their 5'-ends.</text>
</comment>
<dbReference type="GO" id="GO:0030677">
    <property type="term" value="C:ribonuclease P complex"/>
    <property type="evidence" value="ECO:0007669"/>
    <property type="project" value="UniProtKB-UniRule"/>
</dbReference>
<dbReference type="GO" id="GO:0004526">
    <property type="term" value="F:ribonuclease P activity"/>
    <property type="evidence" value="ECO:0007669"/>
    <property type="project" value="UniProtKB-UniRule"/>
</dbReference>
<dbReference type="GO" id="GO:0005737">
    <property type="term" value="C:cytoplasm"/>
    <property type="evidence" value="ECO:0007669"/>
    <property type="project" value="UniProtKB-SubCell"/>
</dbReference>
<feature type="binding site" evidence="8">
    <location>
        <position position="84"/>
    </location>
    <ligand>
        <name>Zn(2+)</name>
        <dbReference type="ChEBI" id="CHEBI:29105"/>
    </ligand>
</feature>
<keyword evidence="3 8" id="KW-0540">Nuclease</keyword>
<sequence>MNETRIAEERIDRLAAFAREMARAGEHDRAREAVRLARRVAERHRCGVPRRFERFTCDACDAYLLPGRNARVRLQEGSHVVVRCDCGATARYPYGE</sequence>
<keyword evidence="6 8" id="KW-0378">Hydrolase</keyword>
<dbReference type="GeneID" id="81120825"/>
<evidence type="ECO:0000313" key="10">
    <source>
        <dbReference type="Proteomes" id="UP001596368"/>
    </source>
</evidence>
<organism evidence="9 10">
    <name type="scientific">Halobaculum litoreum</name>
    <dbReference type="NCBI Taxonomy" id="3031998"/>
    <lineage>
        <taxon>Archaea</taxon>
        <taxon>Methanobacteriati</taxon>
        <taxon>Methanobacteriota</taxon>
        <taxon>Stenosarchaea group</taxon>
        <taxon>Halobacteria</taxon>
        <taxon>Halobacteriales</taxon>
        <taxon>Haloferacaceae</taxon>
        <taxon>Halobaculum</taxon>
    </lineage>
</organism>
<evidence type="ECO:0000313" key="9">
    <source>
        <dbReference type="EMBL" id="MFC7137198.1"/>
    </source>
</evidence>
<dbReference type="PANTHER" id="PTHR14742">
    <property type="entry name" value="RIBONUCLEASE P SUBUNIT P21"/>
    <property type="match status" value="1"/>
</dbReference>
<dbReference type="Gene3D" id="6.20.50.20">
    <property type="match status" value="1"/>
</dbReference>
<evidence type="ECO:0000256" key="4">
    <source>
        <dbReference type="ARBA" id="ARBA00022723"/>
    </source>
</evidence>
<evidence type="ECO:0000256" key="5">
    <source>
        <dbReference type="ARBA" id="ARBA00022759"/>
    </source>
</evidence>
<dbReference type="Proteomes" id="UP001596368">
    <property type="component" value="Unassembled WGS sequence"/>
</dbReference>
<name>A0ABD5XQ41_9EURY</name>
<accession>A0ABD5XQ41</accession>
<dbReference type="EC" id="3.1.26.5" evidence="8"/>
<keyword evidence="4 8" id="KW-0479">Metal-binding</keyword>
<feature type="binding site" evidence="8">
    <location>
        <position position="60"/>
    </location>
    <ligand>
        <name>Zn(2+)</name>
        <dbReference type="ChEBI" id="CHEBI:29105"/>
    </ligand>
</feature>
<dbReference type="GO" id="GO:0008270">
    <property type="term" value="F:zinc ion binding"/>
    <property type="evidence" value="ECO:0007669"/>
    <property type="project" value="UniProtKB-UniRule"/>
</dbReference>
<dbReference type="Pfam" id="PF04032">
    <property type="entry name" value="Rpr2"/>
    <property type="match status" value="1"/>
</dbReference>
<protein>
    <recommendedName>
        <fullName evidence="8">Ribonuclease P protein component 4</fullName>
        <shortName evidence="8">RNase P component 4</shortName>
        <ecNumber evidence="8">3.1.26.5</ecNumber>
    </recommendedName>
    <alternativeName>
        <fullName evidence="8">Rpp21</fullName>
    </alternativeName>
</protein>
<dbReference type="InterPro" id="IPR016432">
    <property type="entry name" value="RNP4"/>
</dbReference>
<evidence type="ECO:0000256" key="1">
    <source>
        <dbReference type="ARBA" id="ARBA00022490"/>
    </source>
</evidence>
<evidence type="ECO:0000256" key="7">
    <source>
        <dbReference type="ARBA" id="ARBA00022833"/>
    </source>
</evidence>
<dbReference type="HAMAP" id="MF_00757">
    <property type="entry name" value="RNase_P_4"/>
    <property type="match status" value="1"/>
</dbReference>
<reference evidence="9 10" key="1">
    <citation type="journal article" date="2019" name="Int. J. Syst. Evol. Microbiol.">
        <title>The Global Catalogue of Microorganisms (GCM) 10K type strain sequencing project: providing services to taxonomists for standard genome sequencing and annotation.</title>
        <authorList>
            <consortium name="The Broad Institute Genomics Platform"/>
            <consortium name="The Broad Institute Genome Sequencing Center for Infectious Disease"/>
            <person name="Wu L."/>
            <person name="Ma J."/>
        </authorList>
    </citation>
    <scope>NUCLEOTIDE SEQUENCE [LARGE SCALE GENOMIC DNA]</scope>
    <source>
        <strain evidence="9 10">DT92</strain>
    </source>
</reference>
<comment type="caution">
    <text evidence="9">The sequence shown here is derived from an EMBL/GenBank/DDBJ whole genome shotgun (WGS) entry which is preliminary data.</text>
</comment>
<dbReference type="Gene3D" id="1.20.5.420">
    <property type="entry name" value="Immunoglobulin FC, subunit C"/>
    <property type="match status" value="1"/>
</dbReference>
<comment type="subcellular location">
    <subcellularLocation>
        <location evidence="8">Cytoplasm</location>
    </subcellularLocation>
</comment>
<feature type="binding site" evidence="8">
    <location>
        <position position="57"/>
    </location>
    <ligand>
        <name>Zn(2+)</name>
        <dbReference type="ChEBI" id="CHEBI:29105"/>
    </ligand>
</feature>
<dbReference type="InterPro" id="IPR007175">
    <property type="entry name" value="Rpr2/Snm1/Rpp21"/>
</dbReference>
<feature type="binding site" evidence="8">
    <location>
        <position position="86"/>
    </location>
    <ligand>
        <name>Zn(2+)</name>
        <dbReference type="ChEBI" id="CHEBI:29105"/>
    </ligand>
</feature>
<gene>
    <name evidence="8" type="primary">rnp4</name>
    <name evidence="9" type="ORF">ACFQRB_13595</name>
</gene>
<dbReference type="RefSeq" id="WP_284013676.1">
    <property type="nucleotide sequence ID" value="NZ_CP126156.1"/>
</dbReference>
<dbReference type="PIRSF" id="PIRSF004878">
    <property type="entry name" value="RNase_P_4"/>
    <property type="match status" value="1"/>
</dbReference>
<dbReference type="EMBL" id="JBHSZG010000001">
    <property type="protein sequence ID" value="MFC7137198.1"/>
    <property type="molecule type" value="Genomic_DNA"/>
</dbReference>
<keyword evidence="10" id="KW-1185">Reference proteome</keyword>
<dbReference type="GO" id="GO:0001682">
    <property type="term" value="P:tRNA 5'-leader removal"/>
    <property type="evidence" value="ECO:0007669"/>
    <property type="project" value="UniProtKB-UniRule"/>
</dbReference>
<comment type="catalytic activity">
    <reaction evidence="8">
        <text>Endonucleolytic cleavage of RNA, removing 5'-extranucleotides from tRNA precursor.</text>
        <dbReference type="EC" id="3.1.26.5"/>
    </reaction>
</comment>
<keyword evidence="7 8" id="KW-0862">Zinc</keyword>
<keyword evidence="2 8" id="KW-0819">tRNA processing</keyword>
<evidence type="ECO:0000256" key="8">
    <source>
        <dbReference type="HAMAP-Rule" id="MF_00757"/>
    </source>
</evidence>
<evidence type="ECO:0000256" key="3">
    <source>
        <dbReference type="ARBA" id="ARBA00022722"/>
    </source>
</evidence>
<comment type="subunit">
    <text evidence="8">Consists of a catalytic RNA component and at least 4-5 protein subunits.</text>
</comment>
<keyword evidence="5 8" id="KW-0255">Endonuclease</keyword>
<dbReference type="PANTHER" id="PTHR14742:SF0">
    <property type="entry name" value="RIBONUCLEASE P PROTEIN SUBUNIT P21"/>
    <property type="match status" value="1"/>
</dbReference>
<dbReference type="AlphaFoldDB" id="A0ABD5XQ41"/>
<keyword evidence="1 8" id="KW-0963">Cytoplasm</keyword>
<comment type="cofactor">
    <cofactor evidence="8">
        <name>Zn(2+)</name>
        <dbReference type="ChEBI" id="CHEBI:29105"/>
    </cofactor>
    <text evidence="8">Binds 1 zinc ion per subunit.</text>
</comment>
<evidence type="ECO:0000256" key="6">
    <source>
        <dbReference type="ARBA" id="ARBA00022801"/>
    </source>
</evidence>
<proteinExistence type="inferred from homology"/>